<evidence type="ECO:0000256" key="2">
    <source>
        <dbReference type="SAM" id="SignalP"/>
    </source>
</evidence>
<dbReference type="Proteomes" id="UP001465668">
    <property type="component" value="Unassembled WGS sequence"/>
</dbReference>
<accession>A0ABR2XB01</accession>
<evidence type="ECO:0000256" key="1">
    <source>
        <dbReference type="SAM" id="Phobius"/>
    </source>
</evidence>
<evidence type="ECO:0000313" key="3">
    <source>
        <dbReference type="EMBL" id="KAK9770901.1"/>
    </source>
</evidence>
<evidence type="ECO:0000313" key="4">
    <source>
        <dbReference type="Proteomes" id="UP001465668"/>
    </source>
</evidence>
<protein>
    <submittedName>
        <fullName evidence="3">Uncharacterized protein</fullName>
    </submittedName>
</protein>
<keyword evidence="4" id="KW-1185">Reference proteome</keyword>
<reference evidence="3 4" key="1">
    <citation type="submission" date="2024-02" db="EMBL/GenBank/DDBJ databases">
        <title>First draft genome assembly of two strains of Seiridium cardinale.</title>
        <authorList>
            <person name="Emiliani G."/>
            <person name="Scali E."/>
        </authorList>
    </citation>
    <scope>NUCLEOTIDE SEQUENCE [LARGE SCALE GENOMIC DNA]</scope>
    <source>
        <strain evidence="3 4">BM-138-000479</strain>
    </source>
</reference>
<proteinExistence type="predicted"/>
<feature type="signal peptide" evidence="2">
    <location>
        <begin position="1"/>
        <end position="18"/>
    </location>
</feature>
<keyword evidence="1" id="KW-1133">Transmembrane helix</keyword>
<feature type="chain" id="PRO_5046424535" evidence="2">
    <location>
        <begin position="19"/>
        <end position="326"/>
    </location>
</feature>
<comment type="caution">
    <text evidence="3">The sequence shown here is derived from an EMBL/GenBank/DDBJ whole genome shotgun (WGS) entry which is preliminary data.</text>
</comment>
<gene>
    <name evidence="3" type="ORF">SCAR479_12461</name>
</gene>
<keyword evidence="1" id="KW-0812">Transmembrane</keyword>
<organism evidence="3 4">
    <name type="scientific">Seiridium cardinale</name>
    <dbReference type="NCBI Taxonomy" id="138064"/>
    <lineage>
        <taxon>Eukaryota</taxon>
        <taxon>Fungi</taxon>
        <taxon>Dikarya</taxon>
        <taxon>Ascomycota</taxon>
        <taxon>Pezizomycotina</taxon>
        <taxon>Sordariomycetes</taxon>
        <taxon>Xylariomycetidae</taxon>
        <taxon>Amphisphaeriales</taxon>
        <taxon>Sporocadaceae</taxon>
        <taxon>Seiridium</taxon>
    </lineage>
</organism>
<sequence>MVWTGTFVASLLATGVHAGVGRMAGMAPKSMMETRMEDEARPMLQKRQSSSINLTPNQSSMNLTQWNTETSAACTTALSQLSVASNPSGTAVCYNIPSLDTNTGAFMADLRLFQVSSATGDFSSIPQQNIQVELQYNGASVSAVNSSTVQARDLERRAINPSPLQTYMFVGQIDQAQLAQPMTMGVLEALIMPTVNLKGVNAAGNTVTTNVSSNEAAFVNGVFSKEVIMSDLALAQLAVNEVVTGLKNGTVAFILPGVNILIFPVGLVVTGFWTLAGLAVYGFGTYQRISYRESYRSRKARAGKSKQKASWASGQRRLVPLRPATR</sequence>
<dbReference type="EMBL" id="JARVKM010000084">
    <property type="protein sequence ID" value="KAK9770901.1"/>
    <property type="molecule type" value="Genomic_DNA"/>
</dbReference>
<feature type="transmembrane region" description="Helical" evidence="1">
    <location>
        <begin position="261"/>
        <end position="283"/>
    </location>
</feature>
<keyword evidence="1" id="KW-0472">Membrane</keyword>
<name>A0ABR2XB01_9PEZI</name>
<keyword evidence="2" id="KW-0732">Signal</keyword>